<accession>A0ABU9L4E0</accession>
<organism evidence="3 4">
    <name type="scientific">Lutimonas vermicola</name>
    <dbReference type="NCBI Taxonomy" id="414288"/>
    <lineage>
        <taxon>Bacteria</taxon>
        <taxon>Pseudomonadati</taxon>
        <taxon>Bacteroidota</taxon>
        <taxon>Flavobacteriia</taxon>
        <taxon>Flavobacteriales</taxon>
        <taxon>Flavobacteriaceae</taxon>
        <taxon>Lutimonas</taxon>
    </lineage>
</organism>
<dbReference type="RefSeq" id="WP_342160827.1">
    <property type="nucleotide sequence ID" value="NZ_JBCDNA010000003.1"/>
</dbReference>
<dbReference type="HAMAP" id="MF_00048">
    <property type="entry name" value="UPF0102"/>
    <property type="match status" value="1"/>
</dbReference>
<sequence length="119" mass="13820">MASHNELGILGEQLALDYLVKKGFSIREKNWRFQKAEVDIIAQKDDILAVVEVKTRSSNFFGEPQDFVRDHKIKLLTKAIDHYVQTEDLDVEVRFDVIGIVKKDLDTSIIHLEDAFYHF</sequence>
<proteinExistence type="inferred from homology"/>
<comment type="caution">
    <text evidence="3">The sequence shown here is derived from an EMBL/GenBank/DDBJ whole genome shotgun (WGS) entry which is preliminary data.</text>
</comment>
<name>A0ABU9L4E0_9FLAO</name>
<dbReference type="Pfam" id="PF02021">
    <property type="entry name" value="UPF0102"/>
    <property type="match status" value="1"/>
</dbReference>
<protein>
    <recommendedName>
        <fullName evidence="2">UPF0102 protein AABB81_12195</fullName>
    </recommendedName>
</protein>
<reference evidence="3 4" key="1">
    <citation type="submission" date="2024-04" db="EMBL/GenBank/DDBJ databases">
        <title>whole genome sequencing of Lutimonas vermicola strain IMCC1616.</title>
        <authorList>
            <person name="Bae S.S."/>
        </authorList>
    </citation>
    <scope>NUCLEOTIDE SEQUENCE [LARGE SCALE GENOMIC DNA]</scope>
    <source>
        <strain evidence="3 4">IMCC1616</strain>
    </source>
</reference>
<evidence type="ECO:0000313" key="3">
    <source>
        <dbReference type="EMBL" id="MEL4456660.1"/>
    </source>
</evidence>
<dbReference type="InterPro" id="IPR011856">
    <property type="entry name" value="tRNA_endonuc-like_dom_sf"/>
</dbReference>
<evidence type="ECO:0000256" key="1">
    <source>
        <dbReference type="ARBA" id="ARBA00006738"/>
    </source>
</evidence>
<dbReference type="EMBL" id="JBCDNA010000003">
    <property type="protein sequence ID" value="MEL4456660.1"/>
    <property type="molecule type" value="Genomic_DNA"/>
</dbReference>
<evidence type="ECO:0000256" key="2">
    <source>
        <dbReference type="HAMAP-Rule" id="MF_00048"/>
    </source>
</evidence>
<dbReference type="PANTHER" id="PTHR34039:SF1">
    <property type="entry name" value="UPF0102 PROTEIN YRAN"/>
    <property type="match status" value="1"/>
</dbReference>
<dbReference type="SUPFAM" id="SSF52980">
    <property type="entry name" value="Restriction endonuclease-like"/>
    <property type="match status" value="1"/>
</dbReference>
<dbReference type="Proteomes" id="UP001474120">
    <property type="component" value="Unassembled WGS sequence"/>
</dbReference>
<dbReference type="InterPro" id="IPR003509">
    <property type="entry name" value="UPF0102_YraN-like"/>
</dbReference>
<dbReference type="CDD" id="cd20736">
    <property type="entry name" value="PoNe_Nuclease"/>
    <property type="match status" value="1"/>
</dbReference>
<keyword evidence="4" id="KW-1185">Reference proteome</keyword>
<comment type="similarity">
    <text evidence="1 2">Belongs to the UPF0102 family.</text>
</comment>
<dbReference type="InterPro" id="IPR011335">
    <property type="entry name" value="Restrct_endonuc-II-like"/>
</dbReference>
<dbReference type="PANTHER" id="PTHR34039">
    <property type="entry name" value="UPF0102 PROTEIN YRAN"/>
    <property type="match status" value="1"/>
</dbReference>
<dbReference type="Gene3D" id="3.40.1350.10">
    <property type="match status" value="1"/>
</dbReference>
<gene>
    <name evidence="3" type="ORF">AABB81_12195</name>
</gene>
<evidence type="ECO:0000313" key="4">
    <source>
        <dbReference type="Proteomes" id="UP001474120"/>
    </source>
</evidence>